<organism evidence="2 3">
    <name type="scientific">Timema podura</name>
    <name type="common">Walking stick</name>
    <dbReference type="NCBI Taxonomy" id="61482"/>
    <lineage>
        <taxon>Eukaryota</taxon>
        <taxon>Metazoa</taxon>
        <taxon>Ecdysozoa</taxon>
        <taxon>Arthropoda</taxon>
        <taxon>Hexapoda</taxon>
        <taxon>Insecta</taxon>
        <taxon>Pterygota</taxon>
        <taxon>Neoptera</taxon>
        <taxon>Polyneoptera</taxon>
        <taxon>Phasmatodea</taxon>
        <taxon>Timematodea</taxon>
        <taxon>Timematoidea</taxon>
        <taxon>Timematidae</taxon>
        <taxon>Timema</taxon>
    </lineage>
</organism>
<dbReference type="PROSITE" id="PS50003">
    <property type="entry name" value="PH_DOMAIN"/>
    <property type="match status" value="1"/>
</dbReference>
<evidence type="ECO:0000313" key="2">
    <source>
        <dbReference type="EMBL" id="CAG2055263.1"/>
    </source>
</evidence>
<evidence type="ECO:0000259" key="1">
    <source>
        <dbReference type="PROSITE" id="PS50003"/>
    </source>
</evidence>
<dbReference type="Proteomes" id="UP001153148">
    <property type="component" value="Unassembled WGS sequence"/>
</dbReference>
<accession>A0ABN7NQ25</accession>
<reference evidence="2" key="1">
    <citation type="submission" date="2021-03" db="EMBL/GenBank/DDBJ databases">
        <authorList>
            <person name="Tran Van P."/>
        </authorList>
    </citation>
    <scope>NUCLEOTIDE SEQUENCE</scope>
</reference>
<gene>
    <name evidence="2" type="ORF">TPAB3V08_LOCUS2269</name>
</gene>
<sequence length="256" mass="28718">MESMLKAERKVTYPIEGVRVGHHLEDIVSGDYLLEVVRSPVLHELGTGHQHEEEELNPHLRGRRVENHLGKTTHSSPDQDSNLDLPVLGSLAQHETSALANYATEVGKSSALKMLVDQTNSLISHSRGLEGLAKLVRPVCHSGNLLVYCVIYYLRFSKGSLKSHDLHAFYALASYVLFHSSQQSFICIVKFNMAVMEGSLSKWTNVMKGWQYRYFVLDDNAGLLSYYTDLCYTSRPKVAPPEKCRLGRTATLLGVR</sequence>
<dbReference type="Gene3D" id="2.30.29.30">
    <property type="entry name" value="Pleckstrin-homology domain (PH domain)/Phosphotyrosine-binding domain (PTB)"/>
    <property type="match status" value="1"/>
</dbReference>
<name>A0ABN7NQ25_TIMPD</name>
<dbReference type="InterPro" id="IPR011993">
    <property type="entry name" value="PH-like_dom_sf"/>
</dbReference>
<dbReference type="EMBL" id="CAJPIN010002275">
    <property type="protein sequence ID" value="CAG2055263.1"/>
    <property type="molecule type" value="Genomic_DNA"/>
</dbReference>
<proteinExistence type="predicted"/>
<protein>
    <recommendedName>
        <fullName evidence="1">PH domain-containing protein</fullName>
    </recommendedName>
</protein>
<comment type="caution">
    <text evidence="2">The sequence shown here is derived from an EMBL/GenBank/DDBJ whole genome shotgun (WGS) entry which is preliminary data.</text>
</comment>
<evidence type="ECO:0000313" key="3">
    <source>
        <dbReference type="Proteomes" id="UP001153148"/>
    </source>
</evidence>
<feature type="domain" description="PH" evidence="1">
    <location>
        <begin position="193"/>
        <end position="256"/>
    </location>
</feature>
<dbReference type="SUPFAM" id="SSF50729">
    <property type="entry name" value="PH domain-like"/>
    <property type="match status" value="1"/>
</dbReference>
<dbReference type="InterPro" id="IPR001849">
    <property type="entry name" value="PH_domain"/>
</dbReference>
<keyword evidence="3" id="KW-1185">Reference proteome</keyword>